<evidence type="ECO:0000256" key="1">
    <source>
        <dbReference type="SAM" id="MobiDB-lite"/>
    </source>
</evidence>
<dbReference type="AlphaFoldDB" id="A0A2N5VXB8"/>
<dbReference type="Proteomes" id="UP000235388">
    <property type="component" value="Unassembled WGS sequence"/>
</dbReference>
<accession>A0A2N5VXB8</accession>
<evidence type="ECO:0000313" key="2">
    <source>
        <dbReference type="EMBL" id="PLW54644.1"/>
    </source>
</evidence>
<comment type="caution">
    <text evidence="2">The sequence shown here is derived from an EMBL/GenBank/DDBJ whole genome shotgun (WGS) entry which is preliminary data.</text>
</comment>
<sequence length="122" mass="13853">MLLFTFGEIPAGIPPFDFNDDQYGANLDAKALSIHLARKFRTVTRWVSVARRLACPPEHSEEREGSSAILLKKGGESQQQPLHSTSNDDQYRANLEYNALLYYYRSQSFHHLPTVHEAETSS</sequence>
<evidence type="ECO:0000313" key="3">
    <source>
        <dbReference type="Proteomes" id="UP000235388"/>
    </source>
</evidence>
<dbReference type="EMBL" id="PGCJ01000043">
    <property type="protein sequence ID" value="PLW54644.1"/>
    <property type="molecule type" value="Genomic_DNA"/>
</dbReference>
<proteinExistence type="predicted"/>
<organism evidence="2 3">
    <name type="scientific">Puccinia coronata f. sp. avenae</name>
    <dbReference type="NCBI Taxonomy" id="200324"/>
    <lineage>
        <taxon>Eukaryota</taxon>
        <taxon>Fungi</taxon>
        <taxon>Dikarya</taxon>
        <taxon>Basidiomycota</taxon>
        <taxon>Pucciniomycotina</taxon>
        <taxon>Pucciniomycetes</taxon>
        <taxon>Pucciniales</taxon>
        <taxon>Pucciniaceae</taxon>
        <taxon>Puccinia</taxon>
    </lineage>
</organism>
<protein>
    <submittedName>
        <fullName evidence="2">Uncharacterized protein</fullName>
    </submittedName>
</protein>
<reference evidence="2 3" key="1">
    <citation type="submission" date="2017-11" db="EMBL/GenBank/DDBJ databases">
        <title>De novo assembly and phasing of dikaryotic genomes from two isolates of Puccinia coronata f. sp. avenae, the causal agent of oat crown rust.</title>
        <authorList>
            <person name="Miller M.E."/>
            <person name="Zhang Y."/>
            <person name="Omidvar V."/>
            <person name="Sperschneider J."/>
            <person name="Schwessinger B."/>
            <person name="Raley C."/>
            <person name="Palmer J.M."/>
            <person name="Garnica D."/>
            <person name="Upadhyaya N."/>
            <person name="Rathjen J."/>
            <person name="Taylor J.M."/>
            <person name="Park R.F."/>
            <person name="Dodds P.N."/>
            <person name="Hirsch C.D."/>
            <person name="Kianian S.F."/>
            <person name="Figueroa M."/>
        </authorList>
    </citation>
    <scope>NUCLEOTIDE SEQUENCE [LARGE SCALE GENOMIC DNA]</scope>
    <source>
        <strain evidence="2">12NC29</strain>
    </source>
</reference>
<name>A0A2N5VXB8_9BASI</name>
<gene>
    <name evidence="2" type="ORF">PCANC_05377</name>
</gene>
<keyword evidence="3" id="KW-1185">Reference proteome</keyword>
<feature type="region of interest" description="Disordered" evidence="1">
    <location>
        <begin position="57"/>
        <end position="90"/>
    </location>
</feature>
<feature type="compositionally biased region" description="Polar residues" evidence="1">
    <location>
        <begin position="76"/>
        <end position="88"/>
    </location>
</feature>